<keyword evidence="5 8" id="KW-0862">Zinc</keyword>
<dbReference type="PANTHER" id="PTHR10309">
    <property type="entry name" value="MANNOSE-6-PHOSPHATE ISOMERASE"/>
    <property type="match status" value="1"/>
</dbReference>
<dbReference type="PANTHER" id="PTHR10309:SF0">
    <property type="entry name" value="MANNOSE-6-PHOSPHATE ISOMERASE"/>
    <property type="match status" value="1"/>
</dbReference>
<reference evidence="10 11" key="1">
    <citation type="submission" date="2018-01" db="EMBL/GenBank/DDBJ databases">
        <title>Draft genome sequence of Jishengella sp. NA12.</title>
        <authorList>
            <person name="Sahin N."/>
            <person name="Ay H."/>
            <person name="Saygin H."/>
        </authorList>
    </citation>
    <scope>NUCLEOTIDE SEQUENCE [LARGE SCALE GENOMIC DNA]</scope>
    <source>
        <strain evidence="10 11">NA12</strain>
    </source>
</reference>
<keyword evidence="6 10" id="KW-0413">Isomerase</keyword>
<dbReference type="Pfam" id="PF20511">
    <property type="entry name" value="PMI_typeI_cat"/>
    <property type="match status" value="1"/>
</dbReference>
<dbReference type="OrthoDB" id="9792649at2"/>
<feature type="binding site" evidence="8">
    <location>
        <position position="99"/>
    </location>
    <ligand>
        <name>Zn(2+)</name>
        <dbReference type="ChEBI" id="CHEBI:29105"/>
    </ligand>
</feature>
<dbReference type="AlphaFoldDB" id="A0A2W2DYD5"/>
<dbReference type="NCBIfam" id="TIGR00218">
    <property type="entry name" value="manA"/>
    <property type="match status" value="1"/>
</dbReference>
<evidence type="ECO:0000259" key="9">
    <source>
        <dbReference type="Pfam" id="PF20511"/>
    </source>
</evidence>
<dbReference type="InterPro" id="IPR011051">
    <property type="entry name" value="RmlC_Cupin_sf"/>
</dbReference>
<evidence type="ECO:0000256" key="2">
    <source>
        <dbReference type="ARBA" id="ARBA00010772"/>
    </source>
</evidence>
<comment type="similarity">
    <text evidence="2">Belongs to the mannose-6-phosphate isomerase type 1 family.</text>
</comment>
<comment type="catalytic activity">
    <reaction evidence="1">
        <text>D-mannose 6-phosphate = D-fructose 6-phosphate</text>
        <dbReference type="Rhea" id="RHEA:12356"/>
        <dbReference type="ChEBI" id="CHEBI:58735"/>
        <dbReference type="ChEBI" id="CHEBI:61527"/>
        <dbReference type="EC" id="5.3.1.8"/>
    </reaction>
</comment>
<sequence length="387" mass="39914">MERLYGLIKDYAWGSRSAIAELQGRSVPSDGPEAELWLGAHPGAPAAVERDGARVALTDLLAAAPGDWLGRPVLDRFGPRLPFLLKVLAAEAPLSLQAHPDADQARIGYAAENARAGGHRNYVDPFHKPELLVALGPMEALCGFRDPAISAAVLAGLGVPELRPVLDALGAGPAGLAEAVRLLLAWPAAERAGLVAAVRAAAVAGPDADLVALLARDYPADPGVLVALLLNQVRLAPGEAIWMPAGNLHAYLRGTGVEVMAASDNVLRGGLTAKHVDVAELLRVLRFEVLEQPVVSPRPVADGVVTWPVPVEDFALHRVTVDGRRPEVTVSVPGPRVVLCTSGQVTVTDGVAPVLLGCGRAAVGTADAGSLTVTGAGAAYVASTGLV</sequence>
<dbReference type="GO" id="GO:0005829">
    <property type="term" value="C:cytosol"/>
    <property type="evidence" value="ECO:0007669"/>
    <property type="project" value="TreeGrafter"/>
</dbReference>
<feature type="binding site" evidence="8">
    <location>
        <position position="130"/>
    </location>
    <ligand>
        <name>Zn(2+)</name>
        <dbReference type="ChEBI" id="CHEBI:29105"/>
    </ligand>
</feature>
<dbReference type="PIRSF" id="PIRSF001480">
    <property type="entry name" value="Mannose-6-phosphate_isomerase"/>
    <property type="match status" value="1"/>
</dbReference>
<feature type="binding site" evidence="8">
    <location>
        <position position="97"/>
    </location>
    <ligand>
        <name>Zn(2+)</name>
        <dbReference type="ChEBI" id="CHEBI:29105"/>
    </ligand>
</feature>
<evidence type="ECO:0000256" key="3">
    <source>
        <dbReference type="ARBA" id="ARBA00011956"/>
    </source>
</evidence>
<comment type="caution">
    <text evidence="10">The sequence shown here is derived from an EMBL/GenBank/DDBJ whole genome shotgun (WGS) entry which is preliminary data.</text>
</comment>
<organism evidence="10 11">
    <name type="scientific">Micromonospora craterilacus</name>
    <dbReference type="NCBI Taxonomy" id="1655439"/>
    <lineage>
        <taxon>Bacteria</taxon>
        <taxon>Bacillati</taxon>
        <taxon>Actinomycetota</taxon>
        <taxon>Actinomycetes</taxon>
        <taxon>Micromonosporales</taxon>
        <taxon>Micromonosporaceae</taxon>
        <taxon>Micromonospora</taxon>
    </lineage>
</organism>
<dbReference type="InterPro" id="IPR014710">
    <property type="entry name" value="RmlC-like_jellyroll"/>
</dbReference>
<evidence type="ECO:0000256" key="8">
    <source>
        <dbReference type="PIRSR" id="PIRSR001480-2"/>
    </source>
</evidence>
<evidence type="ECO:0000313" key="11">
    <source>
        <dbReference type="Proteomes" id="UP000248924"/>
    </source>
</evidence>
<proteinExistence type="inferred from homology"/>
<dbReference type="GO" id="GO:0005975">
    <property type="term" value="P:carbohydrate metabolic process"/>
    <property type="evidence" value="ECO:0007669"/>
    <property type="project" value="InterPro"/>
</dbReference>
<dbReference type="GO" id="GO:0009298">
    <property type="term" value="P:GDP-mannose biosynthetic process"/>
    <property type="evidence" value="ECO:0007669"/>
    <property type="project" value="InterPro"/>
</dbReference>
<evidence type="ECO:0000256" key="1">
    <source>
        <dbReference type="ARBA" id="ARBA00000757"/>
    </source>
</evidence>
<name>A0A2W2DYD5_9ACTN</name>
<dbReference type="InterPro" id="IPR001250">
    <property type="entry name" value="Man6P_Isoase-1"/>
</dbReference>
<feature type="binding site" evidence="8">
    <location>
        <position position="249"/>
    </location>
    <ligand>
        <name>Zn(2+)</name>
        <dbReference type="ChEBI" id="CHEBI:29105"/>
    </ligand>
</feature>
<dbReference type="Gene3D" id="2.60.120.10">
    <property type="entry name" value="Jelly Rolls"/>
    <property type="match status" value="2"/>
</dbReference>
<keyword evidence="4 8" id="KW-0479">Metal-binding</keyword>
<gene>
    <name evidence="10" type="primary">manA</name>
    <name evidence="10" type="ORF">C1I95_28300</name>
</gene>
<dbReference type="CDD" id="cd07011">
    <property type="entry name" value="cupin_PMI_type_I_N"/>
    <property type="match status" value="1"/>
</dbReference>
<dbReference type="PRINTS" id="PR00714">
    <property type="entry name" value="MAN6PISMRASE"/>
</dbReference>
<keyword evidence="11" id="KW-1185">Reference proteome</keyword>
<feature type="active site" evidence="7">
    <location>
        <position position="268"/>
    </location>
</feature>
<dbReference type="Proteomes" id="UP000248924">
    <property type="component" value="Unassembled WGS sequence"/>
</dbReference>
<dbReference type="EMBL" id="POTY01000254">
    <property type="protein sequence ID" value="PZG10135.1"/>
    <property type="molecule type" value="Genomic_DNA"/>
</dbReference>
<dbReference type="InterPro" id="IPR046457">
    <property type="entry name" value="PMI_typeI_cat"/>
</dbReference>
<dbReference type="SUPFAM" id="SSF51182">
    <property type="entry name" value="RmlC-like cupins"/>
    <property type="match status" value="1"/>
</dbReference>
<dbReference type="InterPro" id="IPR016305">
    <property type="entry name" value="Mannose-6-P_Isomerase"/>
</dbReference>
<evidence type="ECO:0000256" key="4">
    <source>
        <dbReference type="ARBA" id="ARBA00022723"/>
    </source>
</evidence>
<dbReference type="Gene3D" id="1.10.441.10">
    <property type="entry name" value="Phosphomannose Isomerase, domain 2"/>
    <property type="match status" value="1"/>
</dbReference>
<dbReference type="GO" id="GO:0008270">
    <property type="term" value="F:zinc ion binding"/>
    <property type="evidence" value="ECO:0007669"/>
    <property type="project" value="InterPro"/>
</dbReference>
<evidence type="ECO:0000256" key="6">
    <source>
        <dbReference type="ARBA" id="ARBA00023235"/>
    </source>
</evidence>
<evidence type="ECO:0000313" key="10">
    <source>
        <dbReference type="EMBL" id="PZG10135.1"/>
    </source>
</evidence>
<dbReference type="EC" id="5.3.1.8" evidence="3"/>
<accession>A0A2W2DYD5</accession>
<protein>
    <recommendedName>
        <fullName evidence="3">mannose-6-phosphate isomerase</fullName>
        <ecNumber evidence="3">5.3.1.8</ecNumber>
    </recommendedName>
</protein>
<feature type="domain" description="Phosphomannose isomerase type I catalytic" evidence="9">
    <location>
        <begin position="3"/>
        <end position="145"/>
    </location>
</feature>
<dbReference type="GO" id="GO:0004476">
    <property type="term" value="F:mannose-6-phosphate isomerase activity"/>
    <property type="evidence" value="ECO:0007669"/>
    <property type="project" value="UniProtKB-EC"/>
</dbReference>
<evidence type="ECO:0000256" key="5">
    <source>
        <dbReference type="ARBA" id="ARBA00022833"/>
    </source>
</evidence>
<dbReference type="RefSeq" id="WP_111218350.1">
    <property type="nucleotide sequence ID" value="NZ_POTY01000254.1"/>
</dbReference>
<comment type="cofactor">
    <cofactor evidence="8">
        <name>Zn(2+)</name>
        <dbReference type="ChEBI" id="CHEBI:29105"/>
    </cofactor>
    <text evidence="8">Binds 1 zinc ion per subunit.</text>
</comment>
<evidence type="ECO:0000256" key="7">
    <source>
        <dbReference type="PIRSR" id="PIRSR001480-1"/>
    </source>
</evidence>